<reference evidence="2" key="1">
    <citation type="journal article" date="2019" name="Int. J. Syst. Evol. Microbiol.">
        <title>The Global Catalogue of Microorganisms (GCM) 10K type strain sequencing project: providing services to taxonomists for standard genome sequencing and annotation.</title>
        <authorList>
            <consortium name="The Broad Institute Genomics Platform"/>
            <consortium name="The Broad Institute Genome Sequencing Center for Infectious Disease"/>
            <person name="Wu L."/>
            <person name="Ma J."/>
        </authorList>
    </citation>
    <scope>NUCLEOTIDE SEQUENCE [LARGE SCALE GENOMIC DNA]</scope>
    <source>
        <strain evidence="2">CCM 8979</strain>
    </source>
</reference>
<name>A0ABW4D2Y4_9LACO</name>
<evidence type="ECO:0000313" key="1">
    <source>
        <dbReference type="EMBL" id="MFD1454966.1"/>
    </source>
</evidence>
<proteinExistence type="predicted"/>
<keyword evidence="2" id="KW-1185">Reference proteome</keyword>
<dbReference type="RefSeq" id="WP_203644135.1">
    <property type="nucleotide sequence ID" value="NZ_BOLN01000003.1"/>
</dbReference>
<accession>A0ABW4D2Y4</accession>
<protein>
    <submittedName>
        <fullName evidence="1">Uncharacterized protein</fullName>
    </submittedName>
</protein>
<sequence>MALNVFDLDDKSIDDYIDSIDMEKLLRQFDLVESNDFVDKTKSLTFKENRIKNPVLSNGKDLVKIMTKDYTDFKGNSFSVIASASTYGEAV</sequence>
<dbReference type="Proteomes" id="UP001597189">
    <property type="component" value="Unassembled WGS sequence"/>
</dbReference>
<organism evidence="1 2">
    <name type="scientific">Levilactobacillus lanxiensis</name>
    <dbReference type="NCBI Taxonomy" id="2799568"/>
    <lineage>
        <taxon>Bacteria</taxon>
        <taxon>Bacillati</taxon>
        <taxon>Bacillota</taxon>
        <taxon>Bacilli</taxon>
        <taxon>Lactobacillales</taxon>
        <taxon>Lactobacillaceae</taxon>
        <taxon>Levilactobacillus</taxon>
    </lineage>
</organism>
<evidence type="ECO:0000313" key="2">
    <source>
        <dbReference type="Proteomes" id="UP001597189"/>
    </source>
</evidence>
<comment type="caution">
    <text evidence="1">The sequence shown here is derived from an EMBL/GenBank/DDBJ whole genome shotgun (WGS) entry which is preliminary data.</text>
</comment>
<dbReference type="EMBL" id="JBHTOD010000003">
    <property type="protein sequence ID" value="MFD1454966.1"/>
    <property type="molecule type" value="Genomic_DNA"/>
</dbReference>
<gene>
    <name evidence="1" type="ORF">ACFQ44_04595</name>
</gene>